<keyword evidence="14" id="KW-1185">Reference proteome</keyword>
<dbReference type="OrthoDB" id="26899at2759"/>
<name>J4G9W5_9APHY</name>
<feature type="region of interest" description="Disordered" evidence="11">
    <location>
        <begin position="311"/>
        <end position="337"/>
    </location>
</feature>
<proteinExistence type="inferred from homology"/>
<keyword evidence="6 10" id="KW-0863">Zinc-finger</keyword>
<dbReference type="STRING" id="599839.J4G9W5"/>
<dbReference type="InterPro" id="IPR004181">
    <property type="entry name" value="Znf_MIZ"/>
</dbReference>
<evidence type="ECO:0000256" key="4">
    <source>
        <dbReference type="ARBA" id="ARBA00022679"/>
    </source>
</evidence>
<feature type="compositionally biased region" description="Basic and acidic residues" evidence="11">
    <location>
        <begin position="55"/>
        <end position="69"/>
    </location>
</feature>
<dbReference type="HOGENOM" id="CLU_055164_0_0_1"/>
<evidence type="ECO:0000256" key="2">
    <source>
        <dbReference type="ARBA" id="ARBA00004718"/>
    </source>
</evidence>
<dbReference type="Pfam" id="PF11789">
    <property type="entry name" value="zf-Nse"/>
    <property type="match status" value="1"/>
</dbReference>
<dbReference type="GO" id="GO:0008270">
    <property type="term" value="F:zinc ion binding"/>
    <property type="evidence" value="ECO:0007669"/>
    <property type="project" value="UniProtKB-KW"/>
</dbReference>
<organism evidence="13 14">
    <name type="scientific">Fibroporia radiculosa</name>
    <dbReference type="NCBI Taxonomy" id="599839"/>
    <lineage>
        <taxon>Eukaryota</taxon>
        <taxon>Fungi</taxon>
        <taxon>Dikarya</taxon>
        <taxon>Basidiomycota</taxon>
        <taxon>Agaricomycotina</taxon>
        <taxon>Agaricomycetes</taxon>
        <taxon>Polyporales</taxon>
        <taxon>Fibroporiaceae</taxon>
        <taxon>Fibroporia</taxon>
    </lineage>
</organism>
<evidence type="ECO:0000256" key="9">
    <source>
        <dbReference type="ARBA" id="ARBA00023242"/>
    </source>
</evidence>
<feature type="compositionally biased region" description="Basic and acidic residues" evidence="11">
    <location>
        <begin position="311"/>
        <end position="326"/>
    </location>
</feature>
<protein>
    <recommendedName>
        <fullName evidence="12">SP-RING-type domain-containing protein</fullName>
    </recommendedName>
</protein>
<dbReference type="InterPro" id="IPR013083">
    <property type="entry name" value="Znf_RING/FYVE/PHD"/>
</dbReference>
<dbReference type="PANTHER" id="PTHR21330">
    <property type="entry name" value="E3 SUMO-PROTEIN LIGASE NSE2"/>
    <property type="match status" value="1"/>
</dbReference>
<keyword evidence="7" id="KW-0833">Ubl conjugation pathway</keyword>
<dbReference type="InterPro" id="IPR026846">
    <property type="entry name" value="Nse2(Mms21)"/>
</dbReference>
<comment type="pathway">
    <text evidence="2">Protein modification; protein sumoylation.</text>
</comment>
<comment type="subcellular location">
    <subcellularLocation>
        <location evidence="1">Nucleus</location>
    </subcellularLocation>
</comment>
<dbReference type="FunCoup" id="J4G9W5">
    <property type="interactions" value="139"/>
</dbReference>
<dbReference type="GO" id="GO:0000724">
    <property type="term" value="P:double-strand break repair via homologous recombination"/>
    <property type="evidence" value="ECO:0007669"/>
    <property type="project" value="InterPro"/>
</dbReference>
<dbReference type="PROSITE" id="PS51044">
    <property type="entry name" value="ZF_SP_RING"/>
    <property type="match status" value="1"/>
</dbReference>
<dbReference type="GO" id="GO:0030915">
    <property type="term" value="C:Smc5-Smc6 complex"/>
    <property type="evidence" value="ECO:0007669"/>
    <property type="project" value="InterPro"/>
</dbReference>
<evidence type="ECO:0000256" key="6">
    <source>
        <dbReference type="ARBA" id="ARBA00022771"/>
    </source>
</evidence>
<dbReference type="Proteomes" id="UP000006352">
    <property type="component" value="Unassembled WGS sequence"/>
</dbReference>
<keyword evidence="5" id="KW-0479">Metal-binding</keyword>
<evidence type="ECO:0000256" key="10">
    <source>
        <dbReference type="PROSITE-ProRule" id="PRU00452"/>
    </source>
</evidence>
<evidence type="ECO:0000256" key="11">
    <source>
        <dbReference type="SAM" id="MobiDB-lite"/>
    </source>
</evidence>
<evidence type="ECO:0000313" key="14">
    <source>
        <dbReference type="Proteomes" id="UP000006352"/>
    </source>
</evidence>
<evidence type="ECO:0000256" key="7">
    <source>
        <dbReference type="ARBA" id="ARBA00022786"/>
    </source>
</evidence>
<feature type="compositionally biased region" description="Basic and acidic residues" evidence="11">
    <location>
        <begin position="38"/>
        <end position="48"/>
    </location>
</feature>
<gene>
    <name evidence="13" type="ORF">FIBRA_05662</name>
</gene>
<dbReference type="InParanoid" id="J4G9W5"/>
<feature type="region of interest" description="Disordered" evidence="11">
    <location>
        <begin position="1"/>
        <end position="74"/>
    </location>
</feature>
<feature type="compositionally biased region" description="Acidic residues" evidence="11">
    <location>
        <begin position="327"/>
        <end position="337"/>
    </location>
</feature>
<reference evidence="13 14" key="1">
    <citation type="journal article" date="2012" name="Appl. Environ. Microbiol.">
        <title>Short-read sequencing for genomic analysis of the brown rot fungus Fibroporia radiculosa.</title>
        <authorList>
            <person name="Tang J.D."/>
            <person name="Perkins A.D."/>
            <person name="Sonstegard T.S."/>
            <person name="Schroeder S.G."/>
            <person name="Burgess S.C."/>
            <person name="Diehl S.V."/>
        </authorList>
    </citation>
    <scope>NUCLEOTIDE SEQUENCE [LARGE SCALE GENOMIC DNA]</scope>
    <source>
        <strain evidence="13 14">TFFH 294</strain>
    </source>
</reference>
<dbReference type="RefSeq" id="XP_012182811.1">
    <property type="nucleotide sequence ID" value="XM_012327421.1"/>
</dbReference>
<dbReference type="Gene3D" id="3.30.40.10">
    <property type="entry name" value="Zinc/RING finger domain, C3HC4 (zinc finger)"/>
    <property type="match status" value="1"/>
</dbReference>
<evidence type="ECO:0000259" key="12">
    <source>
        <dbReference type="PROSITE" id="PS51044"/>
    </source>
</evidence>
<dbReference type="AlphaFoldDB" id="J4G9W5"/>
<evidence type="ECO:0000256" key="8">
    <source>
        <dbReference type="ARBA" id="ARBA00022833"/>
    </source>
</evidence>
<feature type="domain" description="SP-RING-type" evidence="12">
    <location>
        <begin position="237"/>
        <end position="320"/>
    </location>
</feature>
<evidence type="ECO:0000256" key="3">
    <source>
        <dbReference type="ARBA" id="ARBA00008212"/>
    </source>
</evidence>
<comment type="similarity">
    <text evidence="3">Belongs to the NSE2 family.</text>
</comment>
<dbReference type="GO" id="GO:0005634">
    <property type="term" value="C:nucleus"/>
    <property type="evidence" value="ECO:0007669"/>
    <property type="project" value="UniProtKB-SubCell"/>
</dbReference>
<dbReference type="GO" id="GO:0061665">
    <property type="term" value="F:SUMO ligase activity"/>
    <property type="evidence" value="ECO:0007669"/>
    <property type="project" value="TreeGrafter"/>
</dbReference>
<sequence length="337" mass="37978">MAVAGSSRRVLRRQPSSDGIEEDMSQRVDEDVVDEDAAPDKDRNEKQPRRTSRSVKKEGKKKAEGHEDAGADDSIEIMENQPLDKAAAQKLNGLASDWDMMRRKNHAPYYGLVRDVATVFAEFAEGEKSKQVLGELDAVVRELLDTENELLAHDKVLKDLNQRVTQQEQITNVVERYKGEAARELKEYNQKTSRQKYVKVEEYVNFRQAIFEVQYPETAMPPVSDFLPKEDGDASDDDDDVQVGGVTQDYKCPLTLTILVNPLTSKLCGHSFSADAIREYLGPSHTVRKDCPASGCKKGICLTDLEPNKELAKKAKDAARRERMREDDSEVEEDVVE</sequence>
<keyword evidence="9" id="KW-0539">Nucleus</keyword>
<dbReference type="GeneID" id="24098439"/>
<accession>J4G9W5</accession>
<dbReference type="EMBL" id="HE797116">
    <property type="protein sequence ID" value="CCM03528.1"/>
    <property type="molecule type" value="Genomic_DNA"/>
</dbReference>
<evidence type="ECO:0000256" key="1">
    <source>
        <dbReference type="ARBA" id="ARBA00004123"/>
    </source>
</evidence>
<dbReference type="UniPathway" id="UPA00886"/>
<evidence type="ECO:0000313" key="13">
    <source>
        <dbReference type="EMBL" id="CCM03528.1"/>
    </source>
</evidence>
<dbReference type="GO" id="GO:0016925">
    <property type="term" value="P:protein sumoylation"/>
    <property type="evidence" value="ECO:0007669"/>
    <property type="project" value="UniProtKB-UniPathway"/>
</dbReference>
<dbReference type="SUPFAM" id="SSF57850">
    <property type="entry name" value="RING/U-box"/>
    <property type="match status" value="1"/>
</dbReference>
<keyword evidence="4" id="KW-0808">Transferase</keyword>
<keyword evidence="8" id="KW-0862">Zinc</keyword>
<evidence type="ECO:0000256" key="5">
    <source>
        <dbReference type="ARBA" id="ARBA00022723"/>
    </source>
</evidence>
<dbReference type="CDD" id="cd16651">
    <property type="entry name" value="SPL-RING_NSE2"/>
    <property type="match status" value="1"/>
</dbReference>
<dbReference type="PANTHER" id="PTHR21330:SF1">
    <property type="entry name" value="E3 SUMO-PROTEIN LIGASE NSE2"/>
    <property type="match status" value="1"/>
</dbReference>